<dbReference type="Proteomes" id="UP001327027">
    <property type="component" value="Unassembled WGS sequence"/>
</dbReference>
<dbReference type="RefSeq" id="WP_324182002.1">
    <property type="nucleotide sequence ID" value="NZ_BAABAW010000006.1"/>
</dbReference>
<proteinExistence type="predicted"/>
<evidence type="ECO:0000313" key="1">
    <source>
        <dbReference type="EMBL" id="MEB3347978.1"/>
    </source>
</evidence>
<organism evidence="1 2">
    <name type="scientific">Aquimarina gracilis</name>
    <dbReference type="NCBI Taxonomy" id="874422"/>
    <lineage>
        <taxon>Bacteria</taxon>
        <taxon>Pseudomonadati</taxon>
        <taxon>Bacteroidota</taxon>
        <taxon>Flavobacteriia</taxon>
        <taxon>Flavobacteriales</taxon>
        <taxon>Flavobacteriaceae</taxon>
        <taxon>Aquimarina</taxon>
    </lineage>
</organism>
<evidence type="ECO:0000313" key="2">
    <source>
        <dbReference type="Proteomes" id="UP001327027"/>
    </source>
</evidence>
<accession>A0ABU6A1G2</accession>
<evidence type="ECO:0008006" key="3">
    <source>
        <dbReference type="Google" id="ProtNLM"/>
    </source>
</evidence>
<dbReference type="EMBL" id="JAYKLX010000011">
    <property type="protein sequence ID" value="MEB3347978.1"/>
    <property type="molecule type" value="Genomic_DNA"/>
</dbReference>
<reference evidence="1 2" key="1">
    <citation type="journal article" date="2013" name="Int. J. Syst. Evol. Microbiol.">
        <title>Aquimarina gracilis sp. nov., isolated from the gut microflora of a mussel, Mytilus coruscus, and emended description of Aquimarina spongiae.</title>
        <authorList>
            <person name="Park S.C."/>
            <person name="Choe H.N."/>
            <person name="Baik K.S."/>
            <person name="Seong C.N."/>
        </authorList>
    </citation>
    <scope>NUCLEOTIDE SEQUENCE [LARGE SCALE GENOMIC DNA]</scope>
    <source>
        <strain evidence="1 2">PSC32</strain>
    </source>
</reference>
<comment type="caution">
    <text evidence="1">The sequence shown here is derived from an EMBL/GenBank/DDBJ whole genome shotgun (WGS) entry which is preliminary data.</text>
</comment>
<sequence>MKNKNKYYQALKENNGKMNEIDLGEKLGFDEEETTYIIAQLLSEYKIEYWANRACNYSVTKTFRRHSITKE</sequence>
<protein>
    <recommendedName>
        <fullName evidence="3">Winged helix-turn-helix protein DUF2582</fullName>
    </recommendedName>
</protein>
<gene>
    <name evidence="1" type="ORF">U6A24_21060</name>
</gene>
<name>A0ABU6A1G2_9FLAO</name>
<keyword evidence="2" id="KW-1185">Reference proteome</keyword>